<dbReference type="NCBIfam" id="TIGR01451">
    <property type="entry name" value="B_ant_repeat"/>
    <property type="match status" value="2"/>
</dbReference>
<accession>A0ABR5DEQ8</accession>
<sequence length="769" mass="77803">NNGDGTATFNPAGLSGSITVTYSYTDGNSCSNSDTANILVNTAPTVDAGNYGPLCDNVSPITLTGTPTNSNGTWSGTGVTNNGDGTATFNPAGLSGSITVTYSYTDGNSCSNSDTANILVNTAPTVDAGNYGPLCDNVSPITLTGTPTNSNGTWSGTGVTNNGDGTATFNPAGLSGSITVTYSYTDGNSCSNSDTANILVNTAPTVDAGNYGPLCDNVSPITLTGTPTNSNGTWSGTGVTNNGDGTATFNPAGLSGSITVTYSYTDGNSCANSDTANIMVNISPSAPLSGGNQTECIADPIQTLTATASVPPGQSIVWYDLAVGGNVVTPTWSSIGSKTYYAEAVNNSTSCKSSTRTPVTLTLNNCGIQIEKIASPNNPQGCTPLAPGETISYTFRVSNLGNTPINNVVLNDPLIDPINPIPGPTSGDTTNAGVLDIGEIWVYNATYTVVQQDIINGQVQNTATVNGQVQTSGNPYPVSNSDTVTVNLCQNAEMSIVKSSTSATGNCIPFEVGGSIDYKFVVSNDGDVDITNVVVNDARLGGVIPGPSLGDTNNDNILNVGEAWTYNATYIVNQTDINFGSVVNTATVSGNTALGTRNATSNTVTVLICQTASISVIKSQTNAAGGLGDLITYDIVVTNTGNTTVSNIEVTDANAVITGGNPIASLLPGASATVTAQHEITQADLDLGYVENIAVGTGDSVNGTDDVTDTSDTGTDTGGNTIPDPETVETPDGDGTTNGDPTDDPTVTVLEQTASISVIKSQTNAAGGL</sequence>
<feature type="domain" description="Ig-like" evidence="2">
    <location>
        <begin position="284"/>
        <end position="364"/>
    </location>
</feature>
<evidence type="ECO:0000313" key="4">
    <source>
        <dbReference type="EMBL" id="KJJ37253.1"/>
    </source>
</evidence>
<dbReference type="InterPro" id="IPR047589">
    <property type="entry name" value="DUF11_rpt"/>
</dbReference>
<reference evidence="4 5" key="1">
    <citation type="submission" date="2014-10" db="EMBL/GenBank/DDBJ databases">
        <title>Genome sequencing of Vitellibacter vladivostokensis KMM 3516.</title>
        <authorList>
            <person name="Thevarajoo S."/>
            <person name="Selvaratnam C."/>
            <person name="Goh K.M."/>
            <person name="Chong C.S."/>
        </authorList>
    </citation>
    <scope>NUCLEOTIDE SEQUENCE [LARGE SCALE GENOMIC DNA]</scope>
    <source>
        <strain evidence="4 5">KMM 3516</strain>
    </source>
</reference>
<feature type="compositionally biased region" description="Low complexity" evidence="1">
    <location>
        <begin position="733"/>
        <end position="746"/>
    </location>
</feature>
<dbReference type="Pfam" id="PF19081">
    <property type="entry name" value="Ig_7"/>
    <property type="match status" value="1"/>
</dbReference>
<feature type="domain" description="DUF7507" evidence="3">
    <location>
        <begin position="612"/>
        <end position="708"/>
    </location>
</feature>
<dbReference type="Pfam" id="PF24346">
    <property type="entry name" value="DUF7507"/>
    <property type="match status" value="3"/>
</dbReference>
<keyword evidence="5" id="KW-1185">Reference proteome</keyword>
<organism evidence="4 5">
    <name type="scientific">Aequorivita vladivostokensis</name>
    <dbReference type="NCBI Taxonomy" id="171194"/>
    <lineage>
        <taxon>Bacteria</taxon>
        <taxon>Pseudomonadati</taxon>
        <taxon>Bacteroidota</taxon>
        <taxon>Flavobacteriia</taxon>
        <taxon>Flavobacteriales</taxon>
        <taxon>Flavobacteriaceae</taxon>
        <taxon>Aequorivita</taxon>
    </lineage>
</organism>
<evidence type="ECO:0008006" key="6">
    <source>
        <dbReference type="Google" id="ProtNLM"/>
    </source>
</evidence>
<evidence type="ECO:0000259" key="3">
    <source>
        <dbReference type="Pfam" id="PF24346"/>
    </source>
</evidence>
<proteinExistence type="predicted"/>
<feature type="non-terminal residue" evidence="4">
    <location>
        <position position="1"/>
    </location>
</feature>
<feature type="compositionally biased region" description="Low complexity" evidence="1">
    <location>
        <begin position="696"/>
        <end position="721"/>
    </location>
</feature>
<dbReference type="InterPro" id="IPR044023">
    <property type="entry name" value="Ig_7"/>
</dbReference>
<dbReference type="RefSeq" id="WP_045081805.1">
    <property type="nucleotide sequence ID" value="NZ_JSVU01000021.1"/>
</dbReference>
<feature type="domain" description="DUF7507" evidence="3">
    <location>
        <begin position="367"/>
        <end position="471"/>
    </location>
</feature>
<gene>
    <name evidence="4" type="ORF">MB09_15385</name>
</gene>
<evidence type="ECO:0000256" key="1">
    <source>
        <dbReference type="SAM" id="MobiDB-lite"/>
    </source>
</evidence>
<comment type="caution">
    <text evidence="4">The sequence shown here is derived from an EMBL/GenBank/DDBJ whole genome shotgun (WGS) entry which is preliminary data.</text>
</comment>
<feature type="domain" description="DUF7507" evidence="3">
    <location>
        <begin position="492"/>
        <end position="596"/>
    </location>
</feature>
<name>A0ABR5DEQ8_9FLAO</name>
<feature type="non-terminal residue" evidence="4">
    <location>
        <position position="769"/>
    </location>
</feature>
<evidence type="ECO:0000313" key="5">
    <source>
        <dbReference type="Proteomes" id="UP000033497"/>
    </source>
</evidence>
<protein>
    <recommendedName>
        <fullName evidence="6">DUF11 domain-containing protein</fullName>
    </recommendedName>
</protein>
<dbReference type="InterPro" id="IPR055354">
    <property type="entry name" value="DUF7507"/>
</dbReference>
<evidence type="ECO:0000259" key="2">
    <source>
        <dbReference type="Pfam" id="PF19081"/>
    </source>
</evidence>
<dbReference type="EMBL" id="JSVU01000021">
    <property type="protein sequence ID" value="KJJ37253.1"/>
    <property type="molecule type" value="Genomic_DNA"/>
</dbReference>
<dbReference type="Proteomes" id="UP000033497">
    <property type="component" value="Unassembled WGS sequence"/>
</dbReference>
<feature type="region of interest" description="Disordered" evidence="1">
    <location>
        <begin position="696"/>
        <end position="746"/>
    </location>
</feature>